<dbReference type="OMA" id="FHHPSDC"/>
<dbReference type="Proteomes" id="UP000694398">
    <property type="component" value="Unassembled WGS sequence"/>
</dbReference>
<keyword evidence="5 8" id="KW-0964">Secreted</keyword>
<organism evidence="10 11">
    <name type="scientific">Chinchilla lanigera</name>
    <name type="common">Long-tailed chinchilla</name>
    <name type="synonym">Chinchilla villidera</name>
    <dbReference type="NCBI Taxonomy" id="34839"/>
    <lineage>
        <taxon>Eukaryota</taxon>
        <taxon>Metazoa</taxon>
        <taxon>Chordata</taxon>
        <taxon>Craniata</taxon>
        <taxon>Vertebrata</taxon>
        <taxon>Euteleostomi</taxon>
        <taxon>Mammalia</taxon>
        <taxon>Eutheria</taxon>
        <taxon>Euarchontoglires</taxon>
        <taxon>Glires</taxon>
        <taxon>Rodentia</taxon>
        <taxon>Hystricomorpha</taxon>
        <taxon>Chinchillidae</taxon>
        <taxon>Chinchilla</taxon>
    </lineage>
</organism>
<feature type="signal peptide" evidence="8">
    <location>
        <begin position="1"/>
        <end position="21"/>
    </location>
</feature>
<dbReference type="OrthoDB" id="9447832at2759"/>
<keyword evidence="11" id="KW-1185">Reference proteome</keyword>
<evidence type="ECO:0000256" key="2">
    <source>
        <dbReference type="ARBA" id="ARBA00010868"/>
    </source>
</evidence>
<evidence type="ECO:0000259" key="9">
    <source>
        <dbReference type="SMART" id="SM00199"/>
    </source>
</evidence>
<dbReference type="GO" id="GO:0030335">
    <property type="term" value="P:positive regulation of cell migration"/>
    <property type="evidence" value="ECO:0007669"/>
    <property type="project" value="TreeGrafter"/>
</dbReference>
<feature type="domain" description="Chemokine interleukin-8-like" evidence="9">
    <location>
        <begin position="52"/>
        <end position="110"/>
    </location>
</feature>
<proteinExistence type="inferred from homology"/>
<feature type="chain" id="PRO_5034991803" description="C-C motif chemokine" evidence="8">
    <location>
        <begin position="22"/>
        <end position="125"/>
    </location>
</feature>
<evidence type="ECO:0000256" key="8">
    <source>
        <dbReference type="RuleBase" id="RU361150"/>
    </source>
</evidence>
<dbReference type="GO" id="GO:0008009">
    <property type="term" value="F:chemokine activity"/>
    <property type="evidence" value="ECO:0007669"/>
    <property type="project" value="InterPro"/>
</dbReference>
<evidence type="ECO:0000256" key="1">
    <source>
        <dbReference type="ARBA" id="ARBA00004613"/>
    </source>
</evidence>
<dbReference type="InterPro" id="IPR001811">
    <property type="entry name" value="Chemokine_IL8-like_dom"/>
</dbReference>
<evidence type="ECO:0000256" key="6">
    <source>
        <dbReference type="ARBA" id="ARBA00022729"/>
    </source>
</evidence>
<dbReference type="GO" id="GO:0005615">
    <property type="term" value="C:extracellular space"/>
    <property type="evidence" value="ECO:0007669"/>
    <property type="project" value="UniProtKB-KW"/>
</dbReference>
<reference evidence="10" key="2">
    <citation type="submission" date="2025-09" db="UniProtKB">
        <authorList>
            <consortium name="Ensembl"/>
        </authorList>
    </citation>
    <scope>IDENTIFICATION</scope>
</reference>
<dbReference type="FunFam" id="2.40.50.40:FF:000002">
    <property type="entry name" value="C-C motif chemokine"/>
    <property type="match status" value="1"/>
</dbReference>
<dbReference type="InterPro" id="IPR036048">
    <property type="entry name" value="Interleukin_8-like_sf"/>
</dbReference>
<dbReference type="Gene3D" id="2.40.50.40">
    <property type="match status" value="1"/>
</dbReference>
<dbReference type="GO" id="GO:0061844">
    <property type="term" value="P:antimicrobial humoral immune response mediated by antimicrobial peptide"/>
    <property type="evidence" value="ECO:0007669"/>
    <property type="project" value="TreeGrafter"/>
</dbReference>
<dbReference type="GO" id="GO:0006954">
    <property type="term" value="P:inflammatory response"/>
    <property type="evidence" value="ECO:0007669"/>
    <property type="project" value="TreeGrafter"/>
</dbReference>
<dbReference type="GeneTree" id="ENSGT01100000263482"/>
<protein>
    <recommendedName>
        <fullName evidence="8">C-C motif chemokine</fullName>
    </recommendedName>
</protein>
<dbReference type="CDD" id="cd00272">
    <property type="entry name" value="Chemokine_CC"/>
    <property type="match status" value="1"/>
</dbReference>
<dbReference type="GO" id="GO:0070098">
    <property type="term" value="P:chemokine-mediated signaling pathway"/>
    <property type="evidence" value="ECO:0007669"/>
    <property type="project" value="TreeGrafter"/>
</dbReference>
<name>A0A8C2VBG6_CHILA</name>
<keyword evidence="6 8" id="KW-0732">Signal</keyword>
<evidence type="ECO:0000313" key="11">
    <source>
        <dbReference type="Proteomes" id="UP000694398"/>
    </source>
</evidence>
<dbReference type="SUPFAM" id="SSF54117">
    <property type="entry name" value="Interleukin 8-like chemokines"/>
    <property type="match status" value="1"/>
</dbReference>
<evidence type="ECO:0000256" key="5">
    <source>
        <dbReference type="ARBA" id="ARBA00022525"/>
    </source>
</evidence>
<keyword evidence="3 8" id="KW-0145">Chemotaxis</keyword>
<comment type="subcellular location">
    <subcellularLocation>
        <location evidence="1 8">Secreted</location>
    </subcellularLocation>
</comment>
<dbReference type="AlphaFoldDB" id="A0A8C2VBG6"/>
<dbReference type="RefSeq" id="XP_013358789.1">
    <property type="nucleotide sequence ID" value="XM_013503335.1"/>
</dbReference>
<dbReference type="SMART" id="SM00199">
    <property type="entry name" value="SCY"/>
    <property type="match status" value="1"/>
</dbReference>
<keyword evidence="4 8" id="KW-0202">Cytokine</keyword>
<comment type="similarity">
    <text evidence="2 8">Belongs to the intercrine beta (chemokine CC) family.</text>
</comment>
<dbReference type="Pfam" id="PF00048">
    <property type="entry name" value="IL8"/>
    <property type="match status" value="1"/>
</dbReference>
<sequence length="125" mass="14082">MISMAALSFLIIIAAALGSQASIIPDSKITERLRLSHRTDDSRFHYLGIHRPADCCFSYTSRTIRCKLMRSYFETSGGCPQPGVIFITKNGQRVCADPRDERVQYCMSILTRTPPRNNLQTLQLA</sequence>
<dbReference type="PROSITE" id="PS00472">
    <property type="entry name" value="SMALL_CYTOKINES_CC"/>
    <property type="match status" value="1"/>
</dbReference>
<dbReference type="GO" id="GO:0048020">
    <property type="term" value="F:CCR chemokine receptor binding"/>
    <property type="evidence" value="ECO:0007669"/>
    <property type="project" value="TreeGrafter"/>
</dbReference>
<evidence type="ECO:0000313" key="10">
    <source>
        <dbReference type="Ensembl" id="ENSCLAP00000010299.1"/>
    </source>
</evidence>
<evidence type="ECO:0000256" key="7">
    <source>
        <dbReference type="ARBA" id="ARBA00023157"/>
    </source>
</evidence>
<dbReference type="PANTHER" id="PTHR12015:SF77">
    <property type="entry name" value="C-C MOTIF CHEMOKINE 15"/>
    <property type="match status" value="1"/>
</dbReference>
<reference evidence="10" key="1">
    <citation type="submission" date="2025-08" db="UniProtKB">
        <authorList>
            <consortium name="Ensembl"/>
        </authorList>
    </citation>
    <scope>IDENTIFICATION</scope>
</reference>
<evidence type="ECO:0000256" key="3">
    <source>
        <dbReference type="ARBA" id="ARBA00022500"/>
    </source>
</evidence>
<gene>
    <name evidence="10" type="primary">LOC102023698</name>
</gene>
<evidence type="ECO:0000256" key="4">
    <source>
        <dbReference type="ARBA" id="ARBA00022514"/>
    </source>
</evidence>
<dbReference type="GeneID" id="102023698"/>
<keyword evidence="7" id="KW-1015">Disulfide bond</keyword>
<dbReference type="Ensembl" id="ENSCLAT00000010429.1">
    <property type="protein sequence ID" value="ENSCLAP00000010299.1"/>
    <property type="gene ID" value="ENSCLAG00000007121.1"/>
</dbReference>
<dbReference type="PANTHER" id="PTHR12015">
    <property type="entry name" value="SMALL INDUCIBLE CYTOKINE A"/>
    <property type="match status" value="1"/>
</dbReference>
<accession>A0A8C2VBG6</accession>
<dbReference type="InterPro" id="IPR000827">
    <property type="entry name" value="Chemokine_CC_CS"/>
</dbReference>
<dbReference type="InterPro" id="IPR039809">
    <property type="entry name" value="Chemokine_b/g/d"/>
</dbReference>